<name>A0A939BRH2_9FIRM</name>
<evidence type="ECO:0000313" key="2">
    <source>
        <dbReference type="Proteomes" id="UP000774000"/>
    </source>
</evidence>
<dbReference type="EMBL" id="JAFBDQ010000011">
    <property type="protein sequence ID" value="MBM7557349.1"/>
    <property type="molecule type" value="Genomic_DNA"/>
</dbReference>
<sequence>MAPQKGDYLGYPCVNGCGHHMRVKDDLNQTSQSTKVTLECPTCSQEKEYSRTELKGIVNCEY</sequence>
<proteinExistence type="predicted"/>
<protein>
    <submittedName>
        <fullName evidence="1">Uncharacterized protein</fullName>
    </submittedName>
</protein>
<organism evidence="1 2">
    <name type="scientific">Halanaerobacter jeridensis</name>
    <dbReference type="NCBI Taxonomy" id="706427"/>
    <lineage>
        <taxon>Bacteria</taxon>
        <taxon>Bacillati</taxon>
        <taxon>Bacillota</taxon>
        <taxon>Clostridia</taxon>
        <taxon>Halanaerobiales</taxon>
        <taxon>Halobacteroidaceae</taxon>
        <taxon>Halanaerobacter</taxon>
    </lineage>
</organism>
<comment type="caution">
    <text evidence="1">The sequence shown here is derived from an EMBL/GenBank/DDBJ whole genome shotgun (WGS) entry which is preliminary data.</text>
</comment>
<accession>A0A939BRH2</accession>
<keyword evidence="2" id="KW-1185">Reference proteome</keyword>
<dbReference type="Proteomes" id="UP000774000">
    <property type="component" value="Unassembled WGS sequence"/>
</dbReference>
<gene>
    <name evidence="1" type="ORF">JOC47_002215</name>
</gene>
<reference evidence="1" key="1">
    <citation type="submission" date="2021-01" db="EMBL/GenBank/DDBJ databases">
        <title>Genomic Encyclopedia of Type Strains, Phase IV (KMG-IV): sequencing the most valuable type-strain genomes for metagenomic binning, comparative biology and taxonomic classification.</title>
        <authorList>
            <person name="Goeker M."/>
        </authorList>
    </citation>
    <scope>NUCLEOTIDE SEQUENCE</scope>
    <source>
        <strain evidence="1">DSM 23230</strain>
    </source>
</reference>
<dbReference type="RefSeq" id="WP_204702104.1">
    <property type="nucleotide sequence ID" value="NZ_JAFBDQ010000011.1"/>
</dbReference>
<dbReference type="AlphaFoldDB" id="A0A939BRH2"/>
<evidence type="ECO:0000313" key="1">
    <source>
        <dbReference type="EMBL" id="MBM7557349.1"/>
    </source>
</evidence>